<dbReference type="Gene3D" id="3.90.226.10">
    <property type="entry name" value="2-enoyl-CoA Hydratase, Chain A, domain 1"/>
    <property type="match status" value="1"/>
</dbReference>
<dbReference type="Proteomes" id="UP001234989">
    <property type="component" value="Chromosome 5"/>
</dbReference>
<proteinExistence type="predicted"/>
<name>A0AAF0TQX9_SOLVR</name>
<dbReference type="InterPro" id="IPR029045">
    <property type="entry name" value="ClpP/crotonase-like_dom_sf"/>
</dbReference>
<dbReference type="SUPFAM" id="SSF52096">
    <property type="entry name" value="ClpP/crotonase"/>
    <property type="match status" value="1"/>
</dbReference>
<dbReference type="GO" id="GO:0003989">
    <property type="term" value="F:acetyl-CoA carboxylase activity"/>
    <property type="evidence" value="ECO:0007669"/>
    <property type="project" value="InterPro"/>
</dbReference>
<gene>
    <name evidence="1" type="ORF">MTR67_022626</name>
</gene>
<accession>A0AAF0TQX9</accession>
<keyword evidence="2" id="KW-1185">Reference proteome</keyword>
<reference evidence="1" key="1">
    <citation type="submission" date="2023-08" db="EMBL/GenBank/DDBJ databases">
        <title>A de novo genome assembly of Solanum verrucosum Schlechtendal, a Mexican diploid species geographically isolated from the other diploid A-genome species in potato relatives.</title>
        <authorList>
            <person name="Hosaka K."/>
        </authorList>
    </citation>
    <scope>NUCLEOTIDE SEQUENCE</scope>
    <source>
        <tissue evidence="1">Young leaves</tissue>
    </source>
</reference>
<dbReference type="GO" id="GO:0006633">
    <property type="term" value="P:fatty acid biosynthetic process"/>
    <property type="evidence" value="ECO:0007669"/>
    <property type="project" value="InterPro"/>
</dbReference>
<dbReference type="GO" id="GO:0009317">
    <property type="term" value="C:acetyl-CoA carboxylase complex"/>
    <property type="evidence" value="ECO:0007669"/>
    <property type="project" value="InterPro"/>
</dbReference>
<dbReference type="PANTHER" id="PTHR42853">
    <property type="entry name" value="ACETYL-COENZYME A CARBOXYLASE CARBOXYL TRANSFERASE SUBUNIT ALPHA"/>
    <property type="match status" value="1"/>
</dbReference>
<protein>
    <submittedName>
        <fullName evidence="1">Uncharacterized protein</fullName>
    </submittedName>
</protein>
<evidence type="ECO:0000313" key="1">
    <source>
        <dbReference type="EMBL" id="WMV29241.1"/>
    </source>
</evidence>
<sequence length="218" mass="24320">MLCIKWIELHGDRAGYDDPAMVSDIGSIEGRSYLFIGHQLCNDNPFMSYGVFADLRSKELGQGEPIAPNLRAMFGLRVAIITILTNKGGSGKTLAIGCANKWLMLENSAFYVARRLVMNHVGIEAVACDFNGNRALSSLDTEGCCEERMLRLGSLPKITSTNKRRYPNKEPNNRIGGCLLEGSSYSGITFQEIISGSFPMYNDNPWFSWYLYYSDRLS</sequence>
<dbReference type="Pfam" id="PF03255">
    <property type="entry name" value="ACCA"/>
    <property type="match status" value="2"/>
</dbReference>
<dbReference type="PANTHER" id="PTHR42853:SF1">
    <property type="entry name" value="ACETYL-COA CARBOXYTRANSFERASE"/>
    <property type="match status" value="1"/>
</dbReference>
<dbReference type="AlphaFoldDB" id="A0AAF0TQX9"/>
<dbReference type="GO" id="GO:0016743">
    <property type="term" value="F:carboxyl- or carbamoyltransferase activity"/>
    <property type="evidence" value="ECO:0007669"/>
    <property type="project" value="InterPro"/>
</dbReference>
<dbReference type="InterPro" id="IPR001095">
    <property type="entry name" value="Acetyl_CoA_COase_a_su"/>
</dbReference>
<dbReference type="EMBL" id="CP133616">
    <property type="protein sequence ID" value="WMV29241.1"/>
    <property type="molecule type" value="Genomic_DNA"/>
</dbReference>
<organism evidence="1 2">
    <name type="scientific">Solanum verrucosum</name>
    <dbReference type="NCBI Taxonomy" id="315347"/>
    <lineage>
        <taxon>Eukaryota</taxon>
        <taxon>Viridiplantae</taxon>
        <taxon>Streptophyta</taxon>
        <taxon>Embryophyta</taxon>
        <taxon>Tracheophyta</taxon>
        <taxon>Spermatophyta</taxon>
        <taxon>Magnoliopsida</taxon>
        <taxon>eudicotyledons</taxon>
        <taxon>Gunneridae</taxon>
        <taxon>Pentapetalae</taxon>
        <taxon>asterids</taxon>
        <taxon>lamiids</taxon>
        <taxon>Solanales</taxon>
        <taxon>Solanaceae</taxon>
        <taxon>Solanoideae</taxon>
        <taxon>Solaneae</taxon>
        <taxon>Solanum</taxon>
    </lineage>
</organism>
<evidence type="ECO:0000313" key="2">
    <source>
        <dbReference type="Proteomes" id="UP001234989"/>
    </source>
</evidence>